<name>A0A915Q3B5_9BILA</name>
<evidence type="ECO:0000256" key="2">
    <source>
        <dbReference type="PROSITE-ProRule" id="PRU00259"/>
    </source>
</evidence>
<evidence type="ECO:0000256" key="4">
    <source>
        <dbReference type="SAM" id="Phobius"/>
    </source>
</evidence>
<protein>
    <submittedName>
        <fullName evidence="6">Uncharacterized protein</fullName>
    </submittedName>
</protein>
<dbReference type="Gene3D" id="1.25.10.10">
    <property type="entry name" value="Leucine-rich Repeat Variant"/>
    <property type="match status" value="1"/>
</dbReference>
<dbReference type="GO" id="GO:0045296">
    <property type="term" value="F:cadherin binding"/>
    <property type="evidence" value="ECO:0007669"/>
    <property type="project" value="InterPro"/>
</dbReference>
<keyword evidence="4" id="KW-0472">Membrane</keyword>
<feature type="compositionally biased region" description="Polar residues" evidence="3">
    <location>
        <begin position="189"/>
        <end position="202"/>
    </location>
</feature>
<organism evidence="5 6">
    <name type="scientific">Setaria digitata</name>
    <dbReference type="NCBI Taxonomy" id="48799"/>
    <lineage>
        <taxon>Eukaryota</taxon>
        <taxon>Metazoa</taxon>
        <taxon>Ecdysozoa</taxon>
        <taxon>Nematoda</taxon>
        <taxon>Chromadorea</taxon>
        <taxon>Rhabditida</taxon>
        <taxon>Spirurina</taxon>
        <taxon>Spiruromorpha</taxon>
        <taxon>Filarioidea</taxon>
        <taxon>Setariidae</taxon>
        <taxon>Setaria</taxon>
    </lineage>
</organism>
<evidence type="ECO:0000313" key="5">
    <source>
        <dbReference type="Proteomes" id="UP000887581"/>
    </source>
</evidence>
<keyword evidence="4" id="KW-0812">Transmembrane</keyword>
<feature type="region of interest" description="Disordered" evidence="3">
    <location>
        <begin position="1040"/>
        <end position="1076"/>
    </location>
</feature>
<sequence length="1076" mass="118899">MVVEIEAERVQFLTFVVTAAMVVMLVLEIGLGTEMVKDGDNDNMKQITLLCRYNVKDKTAYQMDHTVWRSSSELGAMNSSPHDYVPHCSPAEQMPSTMQAVAESRHFSIGAMISPKSGPGRPSVPQQQTLFTTSGSSTHLPPTQAQPISASTQMPPRSAQVPLSAPLPPHPPIPPHYQQQQQQEQPAPTGNSDMPSTGPSSATNAMFRVQMWSNNFDSGVHSMNHSSAPSVLSVSSLRAGSQISTISDDAHSRIELTDQQQIKFENIPSDLGRGSQDGETRNAVPELIHLLSDADEVVVQRAATTIQTIAKIDSEEPLYAEPYLRAVEVITALKDLLRTKSNKPAIIKPTLGALFHISERRDGLESILKINDQTKGSLLVDIIQHIKFTGGSALRYAILTFHTIIAVKSADGRNIEVARVNGALQALAQFLDRESNEKLLSVIVECVRLLCDKSQSQRALFLQLNGPAKLLHILRVLRYEGLLWRTTQLLKIFSNADPQAIVKCGGYDVLHKQLEHASQRLIVSTLECIRNMSDVPTKDMDISPLLNKLLQLLGAMDPIVILYCTGILSNLLANNQMNKEFLFSRGAIPTLYRVLISSYSIPANTPNQQQRVEDIQERALATLRHLCVGHTHQVEAQKAVLQQQYAADFLLRKLTEMRPSILKQTLQILNKAALQDTNLPLFREIRLRQAPDCETNFVERITLILKVACDQLPSTKMVEEVRVADLIQLSLSTLQLLCRDPVLLNQISFYVRRADFLMFRDRDGDCTALLPVFCLYQSYVKDENLDRSALGLIYELSSHPELAALYAADSGLMAALHHYSQSRNQPFATYAKQAYERSMQGGNPSVLYQNFSVPPSSHRSPLHSAQLGHQNMGYNGYSSQQIQYPQQTYSTNSSYNAVSSAASVALHYPPLPPQQTTLSTSASLTSYSNLESPSVHVQPQGLSPPQQQIPADNQAGPVIYGREGSSQNTVSTSSNMEYSSADVWPEDLSGLSISDDPFATMFTQQFDVPQQRHHLRPGYPTAREHNTASLNAYCCPGPPNINTTDQPMESVHMGSPDAPASWNDPTNSSSFGDFQM</sequence>
<proteinExistence type="predicted"/>
<dbReference type="GO" id="GO:0007155">
    <property type="term" value="P:cell adhesion"/>
    <property type="evidence" value="ECO:0007669"/>
    <property type="project" value="InterPro"/>
</dbReference>
<feature type="compositionally biased region" description="Polar residues" evidence="3">
    <location>
        <begin position="124"/>
        <end position="155"/>
    </location>
</feature>
<dbReference type="SMART" id="SM00185">
    <property type="entry name" value="ARM"/>
    <property type="match status" value="6"/>
</dbReference>
<accession>A0A915Q3B5</accession>
<dbReference type="PROSITE" id="PS50176">
    <property type="entry name" value="ARM_REPEAT"/>
    <property type="match status" value="1"/>
</dbReference>
<evidence type="ECO:0000256" key="1">
    <source>
        <dbReference type="ARBA" id="ARBA00022473"/>
    </source>
</evidence>
<evidence type="ECO:0000256" key="3">
    <source>
        <dbReference type="SAM" id="MobiDB-lite"/>
    </source>
</evidence>
<feature type="compositionally biased region" description="Pro residues" evidence="3">
    <location>
        <begin position="165"/>
        <end position="175"/>
    </location>
</feature>
<dbReference type="SUPFAM" id="SSF48371">
    <property type="entry name" value="ARM repeat"/>
    <property type="match status" value="1"/>
</dbReference>
<dbReference type="InterPro" id="IPR000225">
    <property type="entry name" value="Armadillo"/>
</dbReference>
<dbReference type="InterPro" id="IPR016024">
    <property type="entry name" value="ARM-type_fold"/>
</dbReference>
<dbReference type="AlphaFoldDB" id="A0A915Q3B5"/>
<reference evidence="6" key="1">
    <citation type="submission" date="2022-11" db="UniProtKB">
        <authorList>
            <consortium name="WormBaseParasite"/>
        </authorList>
    </citation>
    <scope>IDENTIFICATION</scope>
</reference>
<feature type="transmembrane region" description="Helical" evidence="4">
    <location>
        <begin position="12"/>
        <end position="31"/>
    </location>
</feature>
<keyword evidence="4" id="KW-1133">Transmembrane helix</keyword>
<dbReference type="InterPro" id="IPR013284">
    <property type="entry name" value="Beta-catenin"/>
</dbReference>
<feature type="repeat" description="ARM" evidence="2">
    <location>
        <begin position="328"/>
        <end position="368"/>
    </location>
</feature>
<feature type="compositionally biased region" description="Polar residues" evidence="3">
    <location>
        <begin position="1063"/>
        <end position="1076"/>
    </location>
</feature>
<dbReference type="WBParaSite" id="sdigi.contig515.g8775.t1">
    <property type="protein sequence ID" value="sdigi.contig515.g8775.t1"/>
    <property type="gene ID" value="sdigi.contig515.g8775"/>
</dbReference>
<dbReference type="InterPro" id="IPR011989">
    <property type="entry name" value="ARM-like"/>
</dbReference>
<dbReference type="PRINTS" id="PR01869">
    <property type="entry name" value="BCATNINFAMLY"/>
</dbReference>
<dbReference type="Proteomes" id="UP000887581">
    <property type="component" value="Unplaced"/>
</dbReference>
<keyword evidence="5" id="KW-1185">Reference proteome</keyword>
<dbReference type="PANTHER" id="PTHR45976">
    <property type="entry name" value="ARMADILLO SEGMENT POLARITY PROTEIN"/>
    <property type="match status" value="1"/>
</dbReference>
<feature type="compositionally biased region" description="Low complexity" evidence="3">
    <location>
        <begin position="176"/>
        <end position="188"/>
    </location>
</feature>
<evidence type="ECO:0000313" key="6">
    <source>
        <dbReference type="WBParaSite" id="sdigi.contig515.g8775.t1"/>
    </source>
</evidence>
<feature type="region of interest" description="Disordered" evidence="3">
    <location>
        <begin position="111"/>
        <end position="202"/>
    </location>
</feature>
<keyword evidence="1" id="KW-0217">Developmental protein</keyword>